<keyword evidence="4 6" id="KW-1133">Transmembrane helix</keyword>
<dbReference type="GO" id="GO:0016020">
    <property type="term" value="C:membrane"/>
    <property type="evidence" value="ECO:0007669"/>
    <property type="project" value="UniProtKB-SubCell"/>
</dbReference>
<feature type="transmembrane region" description="Helical" evidence="6">
    <location>
        <begin position="410"/>
        <end position="429"/>
    </location>
</feature>
<keyword evidence="9" id="KW-1185">Reference proteome</keyword>
<evidence type="ECO:0000313" key="8">
    <source>
        <dbReference type="EMBL" id="KAI1613598.1"/>
    </source>
</evidence>
<evidence type="ECO:0000259" key="7">
    <source>
        <dbReference type="PROSITE" id="PS50850"/>
    </source>
</evidence>
<keyword evidence="2" id="KW-0813">Transport</keyword>
<dbReference type="InterPro" id="IPR020846">
    <property type="entry name" value="MFS_dom"/>
</dbReference>
<organism evidence="8 9">
    <name type="scientific">Exophiala viscosa</name>
    <dbReference type="NCBI Taxonomy" id="2486360"/>
    <lineage>
        <taxon>Eukaryota</taxon>
        <taxon>Fungi</taxon>
        <taxon>Dikarya</taxon>
        <taxon>Ascomycota</taxon>
        <taxon>Pezizomycotina</taxon>
        <taxon>Eurotiomycetes</taxon>
        <taxon>Chaetothyriomycetidae</taxon>
        <taxon>Chaetothyriales</taxon>
        <taxon>Herpotrichiellaceae</taxon>
        <taxon>Exophiala</taxon>
    </lineage>
</organism>
<reference evidence="8" key="1">
    <citation type="journal article" date="2022" name="bioRxiv">
        <title>Deciphering the potential niche of two novel black yeast fungi from a biological soil crust based on their genomes, phenotypes, and melanin regulation.</title>
        <authorList>
            <consortium name="DOE Joint Genome Institute"/>
            <person name="Carr E.C."/>
            <person name="Barton Q."/>
            <person name="Grambo S."/>
            <person name="Sullivan M."/>
            <person name="Renfro C.M."/>
            <person name="Kuo A."/>
            <person name="Pangilinan J."/>
            <person name="Lipzen A."/>
            <person name="Keymanesh K."/>
            <person name="Savage E."/>
            <person name="Barry K."/>
            <person name="Grigoriev I.V."/>
            <person name="Riekhof W.R."/>
            <person name="Harris S.S."/>
        </authorList>
    </citation>
    <scope>NUCLEOTIDE SEQUENCE</scope>
    <source>
        <strain evidence="8">JF 03-4F</strain>
    </source>
</reference>
<dbReference type="InterPro" id="IPR036259">
    <property type="entry name" value="MFS_trans_sf"/>
</dbReference>
<dbReference type="InterPro" id="IPR005828">
    <property type="entry name" value="MFS_sugar_transport-like"/>
</dbReference>
<dbReference type="SUPFAM" id="SSF103473">
    <property type="entry name" value="MFS general substrate transporter"/>
    <property type="match status" value="1"/>
</dbReference>
<dbReference type="EMBL" id="MU404353">
    <property type="protein sequence ID" value="KAI1613598.1"/>
    <property type="molecule type" value="Genomic_DNA"/>
</dbReference>
<feature type="transmembrane region" description="Helical" evidence="6">
    <location>
        <begin position="202"/>
        <end position="225"/>
    </location>
</feature>
<evidence type="ECO:0000256" key="4">
    <source>
        <dbReference type="ARBA" id="ARBA00022989"/>
    </source>
</evidence>
<comment type="subcellular location">
    <subcellularLocation>
        <location evidence="1">Membrane</location>
        <topology evidence="1">Multi-pass membrane protein</topology>
    </subcellularLocation>
</comment>
<dbReference type="PANTHER" id="PTHR23511">
    <property type="entry name" value="SYNAPTIC VESICLE GLYCOPROTEIN 2"/>
    <property type="match status" value="1"/>
</dbReference>
<feature type="transmembrane region" description="Helical" evidence="6">
    <location>
        <begin position="259"/>
        <end position="279"/>
    </location>
</feature>
<dbReference type="Proteomes" id="UP001203852">
    <property type="component" value="Unassembled WGS sequence"/>
</dbReference>
<protein>
    <submittedName>
        <fullName evidence="8">Sugar transporter-like protein</fullName>
    </submittedName>
</protein>
<name>A0AAN6IDL7_9EURO</name>
<keyword evidence="3 6" id="KW-0812">Transmembrane</keyword>
<dbReference type="AlphaFoldDB" id="A0AAN6IDL7"/>
<gene>
    <name evidence="8" type="ORF">EDD36DRAFT_405977</name>
</gene>
<evidence type="ECO:0000256" key="6">
    <source>
        <dbReference type="SAM" id="Phobius"/>
    </source>
</evidence>
<feature type="transmembrane region" description="Helical" evidence="6">
    <location>
        <begin position="362"/>
        <end position="390"/>
    </location>
</feature>
<feature type="transmembrane region" description="Helical" evidence="6">
    <location>
        <begin position="116"/>
        <end position="136"/>
    </location>
</feature>
<feature type="transmembrane region" description="Helical" evidence="6">
    <location>
        <begin position="78"/>
        <end position="104"/>
    </location>
</feature>
<keyword evidence="5 6" id="KW-0472">Membrane</keyword>
<feature type="domain" description="Major facilitator superfamily (MFS) profile" evidence="7">
    <location>
        <begin position="78"/>
        <end position="548"/>
    </location>
</feature>
<accession>A0AAN6IDL7</accession>
<evidence type="ECO:0000313" key="9">
    <source>
        <dbReference type="Proteomes" id="UP001203852"/>
    </source>
</evidence>
<sequence length="553" mass="60609">MSTFNEPVSEKAVFEDKANYPDTEDDVQVVAPEKNVHLTVADMLKGTASHDLTPFERKAALINGEIDKMGFGKYQKCIWLLCGFGYFLDLAWAQGVGLTASAIYQEMNVPDGKEGLIFSCANAGLAIGAFSFGIISDIFGRKWAFNLSCLITSIFGMLLAASKTNYGAVCGIYFLCCIGLGGNIPIDATIALEFLPQNRRNLVSLLSLWQPVGVVVASAIAYGTAAKYRCNVDLPACSTVTKGTSCCTTSSNMGWRYEVIIIGVMTLAVFFLRFFVFRFHESPKFLLGKGREQEAIDVLHRIAKYNGTPEPTLTVEDFHEVDRTMRVGSTYKAPGSSAKDVVMRTFKSVGFLRGLFLNKLECVTFILLALAYMGDYWSFNLAGSFLPIVLLRNNVSSGQTTVTDTYREYVYIYLPGVIGAIIALFSVQLPLVGRKWSLVISAALQGLSMAMYTQVRTTAGYVGLNALEYIMQTYFNAVLYASAPEMFDTTYRASASGMLSCLGRLAGIVAPFAGQKYIGENSAGILWLGAGGIWLSSFVMCFLPIEMRNRQMF</sequence>
<feature type="transmembrane region" description="Helical" evidence="6">
    <location>
        <begin position="166"/>
        <end position="190"/>
    </location>
</feature>
<evidence type="ECO:0000256" key="3">
    <source>
        <dbReference type="ARBA" id="ARBA00022692"/>
    </source>
</evidence>
<dbReference type="PROSITE" id="PS50850">
    <property type="entry name" value="MFS"/>
    <property type="match status" value="1"/>
</dbReference>
<evidence type="ECO:0000256" key="5">
    <source>
        <dbReference type="ARBA" id="ARBA00023136"/>
    </source>
</evidence>
<dbReference type="GO" id="GO:0022857">
    <property type="term" value="F:transmembrane transporter activity"/>
    <property type="evidence" value="ECO:0007669"/>
    <property type="project" value="InterPro"/>
</dbReference>
<keyword evidence="8" id="KW-0762">Sugar transport</keyword>
<feature type="transmembrane region" description="Helical" evidence="6">
    <location>
        <begin position="461"/>
        <end position="481"/>
    </location>
</feature>
<dbReference type="Pfam" id="PF00083">
    <property type="entry name" value="Sugar_tr"/>
    <property type="match status" value="1"/>
</dbReference>
<feature type="transmembrane region" description="Helical" evidence="6">
    <location>
        <begin position="143"/>
        <end position="160"/>
    </location>
</feature>
<evidence type="ECO:0000256" key="1">
    <source>
        <dbReference type="ARBA" id="ARBA00004141"/>
    </source>
</evidence>
<evidence type="ECO:0000256" key="2">
    <source>
        <dbReference type="ARBA" id="ARBA00022448"/>
    </source>
</evidence>
<feature type="transmembrane region" description="Helical" evidence="6">
    <location>
        <begin position="493"/>
        <end position="513"/>
    </location>
</feature>
<proteinExistence type="predicted"/>
<dbReference type="Gene3D" id="1.20.1250.20">
    <property type="entry name" value="MFS general substrate transporter like domains"/>
    <property type="match status" value="1"/>
</dbReference>
<dbReference type="PANTHER" id="PTHR23511:SF3">
    <property type="entry name" value="MAJOR FACILITATOR SUPERFAMILY (MFS) PROFILE DOMAIN-CONTAINING PROTEIN"/>
    <property type="match status" value="1"/>
</dbReference>
<comment type="caution">
    <text evidence="8">The sequence shown here is derived from an EMBL/GenBank/DDBJ whole genome shotgun (WGS) entry which is preliminary data.</text>
</comment>
<feature type="transmembrane region" description="Helical" evidence="6">
    <location>
        <begin position="525"/>
        <end position="545"/>
    </location>
</feature>